<dbReference type="OrthoDB" id="2959034at2759"/>
<gene>
    <name evidence="1" type="ORF">MSAN_00685200</name>
</gene>
<evidence type="ECO:0000313" key="1">
    <source>
        <dbReference type="EMBL" id="KAF7370531.1"/>
    </source>
</evidence>
<name>A0A8H6Z552_9AGAR</name>
<proteinExistence type="predicted"/>
<keyword evidence="2" id="KW-1185">Reference proteome</keyword>
<sequence>MIVDKVLDPQPNADAPPTYEASVVAPVHTSSSSPIRVAASGRGLGRLGASGLISPKTPVATPWFFPSSTAKHVRTTVLGLVRDLVKHQPAVAISILKSCVDASLKGTPPFYWAIIKRPTESKEEDGNLDLLTALLALSSPLTPATMSDVRLACLLMSDQALFQQLRTSEFAPMSATDQILLDATMAPDAIAVEDMPGDLGAFAVDFEIARFQKRMQVSNSIVLEFIARGRMWRLSFNVSTQDRIRHPPRGTWYVALSLLEQSPATYVDSRLLVSAPPDADTKQQQLFGGKPRPRPTLSVRIKANEQLYVRRGGRRNEIIVPLDGASGMDTLQYAGCPYIYGDETLQGRLEVRLVRPQAECIIS</sequence>
<evidence type="ECO:0000313" key="2">
    <source>
        <dbReference type="Proteomes" id="UP000623467"/>
    </source>
</evidence>
<dbReference type="EMBL" id="JACAZH010000004">
    <property type="protein sequence ID" value="KAF7370531.1"/>
    <property type="molecule type" value="Genomic_DNA"/>
</dbReference>
<protein>
    <submittedName>
        <fullName evidence="1">Uncharacterized protein</fullName>
    </submittedName>
</protein>
<comment type="caution">
    <text evidence="1">The sequence shown here is derived from an EMBL/GenBank/DDBJ whole genome shotgun (WGS) entry which is preliminary data.</text>
</comment>
<dbReference type="AlphaFoldDB" id="A0A8H6Z552"/>
<accession>A0A8H6Z552</accession>
<organism evidence="1 2">
    <name type="scientific">Mycena sanguinolenta</name>
    <dbReference type="NCBI Taxonomy" id="230812"/>
    <lineage>
        <taxon>Eukaryota</taxon>
        <taxon>Fungi</taxon>
        <taxon>Dikarya</taxon>
        <taxon>Basidiomycota</taxon>
        <taxon>Agaricomycotina</taxon>
        <taxon>Agaricomycetes</taxon>
        <taxon>Agaricomycetidae</taxon>
        <taxon>Agaricales</taxon>
        <taxon>Marasmiineae</taxon>
        <taxon>Mycenaceae</taxon>
        <taxon>Mycena</taxon>
    </lineage>
</organism>
<reference evidence="1" key="1">
    <citation type="submission" date="2020-05" db="EMBL/GenBank/DDBJ databases">
        <title>Mycena genomes resolve the evolution of fungal bioluminescence.</title>
        <authorList>
            <person name="Tsai I.J."/>
        </authorList>
    </citation>
    <scope>NUCLEOTIDE SEQUENCE</scope>
    <source>
        <strain evidence="1">160909Yilan</strain>
    </source>
</reference>
<dbReference type="Proteomes" id="UP000623467">
    <property type="component" value="Unassembled WGS sequence"/>
</dbReference>